<dbReference type="AlphaFoldDB" id="A0A556UY02"/>
<accession>A0A556UY02</accession>
<reference evidence="2 3" key="1">
    <citation type="journal article" date="2019" name="Genome Biol. Evol.">
        <title>Whole-Genome Sequencing of the Giant Devil Catfish, Bagarius yarrelli.</title>
        <authorList>
            <person name="Jiang W."/>
            <person name="Lv Y."/>
            <person name="Cheng L."/>
            <person name="Yang K."/>
            <person name="Chao B."/>
            <person name="Wang X."/>
            <person name="Li Y."/>
            <person name="Pan X."/>
            <person name="You X."/>
            <person name="Zhang Y."/>
            <person name="Yang J."/>
            <person name="Li J."/>
            <person name="Zhang X."/>
            <person name="Liu S."/>
            <person name="Sun C."/>
            <person name="Yang J."/>
            <person name="Shi Q."/>
        </authorList>
    </citation>
    <scope>NUCLEOTIDE SEQUENCE [LARGE SCALE GENOMIC DNA]</scope>
    <source>
        <strain evidence="2">JWS20170419001</strain>
        <tissue evidence="2">Muscle</tissue>
    </source>
</reference>
<evidence type="ECO:0000313" key="2">
    <source>
        <dbReference type="EMBL" id="TSP36083.1"/>
    </source>
</evidence>
<dbReference type="GO" id="GO:0005829">
    <property type="term" value="C:cytosol"/>
    <property type="evidence" value="ECO:0007669"/>
    <property type="project" value="TreeGrafter"/>
</dbReference>
<dbReference type="InterPro" id="IPR011893">
    <property type="entry name" value="Selenoprotein_Rdx-typ"/>
</dbReference>
<dbReference type="Pfam" id="PF10262">
    <property type="entry name" value="Rdx"/>
    <property type="match status" value="1"/>
</dbReference>
<dbReference type="InterPro" id="IPR036249">
    <property type="entry name" value="Thioredoxin-like_sf"/>
</dbReference>
<dbReference type="Proteomes" id="UP000319801">
    <property type="component" value="Unassembled WGS sequence"/>
</dbReference>
<dbReference type="InterPro" id="IPR051441">
    <property type="entry name" value="SelW_related"/>
</dbReference>
<dbReference type="PANTHER" id="PTHR15124:SF18">
    <property type="entry name" value="SELENOPROTEIN W"/>
    <property type="match status" value="1"/>
</dbReference>
<keyword evidence="3" id="KW-1185">Reference proteome</keyword>
<dbReference type="Gene3D" id="3.40.30.10">
    <property type="entry name" value="Glutaredoxin"/>
    <property type="match status" value="1"/>
</dbReference>
<evidence type="ECO:0000256" key="1">
    <source>
        <dbReference type="ARBA" id="ARBA00023284"/>
    </source>
</evidence>
<dbReference type="NCBIfam" id="TIGR02174">
    <property type="entry name" value="CXXU_selWTH"/>
    <property type="match status" value="1"/>
</dbReference>
<organism evidence="2 3">
    <name type="scientific">Bagarius yarrelli</name>
    <name type="common">Goonch</name>
    <name type="synonym">Bagrus yarrelli</name>
    <dbReference type="NCBI Taxonomy" id="175774"/>
    <lineage>
        <taxon>Eukaryota</taxon>
        <taxon>Metazoa</taxon>
        <taxon>Chordata</taxon>
        <taxon>Craniata</taxon>
        <taxon>Vertebrata</taxon>
        <taxon>Euteleostomi</taxon>
        <taxon>Actinopterygii</taxon>
        <taxon>Neopterygii</taxon>
        <taxon>Teleostei</taxon>
        <taxon>Ostariophysi</taxon>
        <taxon>Siluriformes</taxon>
        <taxon>Sisoridae</taxon>
        <taxon>Sisorinae</taxon>
        <taxon>Bagarius</taxon>
    </lineage>
</organism>
<dbReference type="PANTHER" id="PTHR15124">
    <property type="entry name" value="SELENOPROTEIN W"/>
    <property type="match status" value="1"/>
</dbReference>
<keyword evidence="1" id="KW-0676">Redox-active center</keyword>
<protein>
    <submittedName>
        <fullName evidence="2">Selenoprotein W</fullName>
    </submittedName>
</protein>
<comment type="caution">
    <text evidence="2">The sequence shown here is derived from an EMBL/GenBank/DDBJ whole genome shotgun (WGS) entry which is preliminary data.</text>
</comment>
<dbReference type="SUPFAM" id="SSF52833">
    <property type="entry name" value="Thioredoxin-like"/>
    <property type="match status" value="1"/>
</dbReference>
<evidence type="ECO:0000313" key="3">
    <source>
        <dbReference type="Proteomes" id="UP000319801"/>
    </source>
</evidence>
<sequence length="156" mass="17265">MTQKDIAAGSAPLWLGAMSASMLHLVSRFIIREIPQKAFSPAFKPRLGDISKLAVCSHCLIQTKAADMVVKVHVVYCRHKSCSNPRLTSYIRALRTFWNNVTCIHYTSESTPSTTGWFEVQVNGTLVHSKKNGDGFPDNDQKFAQIVSAIKKALGK</sequence>
<proteinExistence type="predicted"/>
<name>A0A556UY02_BAGYA</name>
<dbReference type="EMBL" id="VCAZ01000075">
    <property type="protein sequence ID" value="TSP36083.1"/>
    <property type="molecule type" value="Genomic_DNA"/>
</dbReference>
<dbReference type="OrthoDB" id="444492at2759"/>
<gene>
    <name evidence="2" type="ORF">Baya_10255</name>
</gene>